<evidence type="ECO:0000256" key="3">
    <source>
        <dbReference type="ARBA" id="ARBA00022676"/>
    </source>
</evidence>
<evidence type="ECO:0000256" key="12">
    <source>
        <dbReference type="PIRSR" id="PIRSR605027-3"/>
    </source>
</evidence>
<evidence type="ECO:0000256" key="8">
    <source>
        <dbReference type="ARBA" id="ARBA00023034"/>
    </source>
</evidence>
<reference evidence="16 17" key="1">
    <citation type="journal article" date="2016" name="DNA Res.">
        <title>The draft genome of MD-2 pineapple using hybrid error correction of long reads.</title>
        <authorList>
            <person name="Redwan R.M."/>
            <person name="Saidin A."/>
            <person name="Kumar S.V."/>
        </authorList>
    </citation>
    <scope>NUCLEOTIDE SEQUENCE [LARGE SCALE GENOMIC DNA]</scope>
    <source>
        <strain evidence="17">cv. MD2</strain>
        <tissue evidence="16">Leaf</tissue>
    </source>
</reference>
<dbReference type="FunFam" id="3.90.550.10:FF:000084">
    <property type="entry name" value="Glycosyltransferases"/>
    <property type="match status" value="1"/>
</dbReference>
<dbReference type="InterPro" id="IPR005027">
    <property type="entry name" value="Glyco_trans_43"/>
</dbReference>
<keyword evidence="12" id="KW-0479">Metal-binding</keyword>
<dbReference type="InterPro" id="IPR029044">
    <property type="entry name" value="Nucleotide-diphossugar_trans"/>
</dbReference>
<dbReference type="GO" id="GO:0046872">
    <property type="term" value="F:metal ion binding"/>
    <property type="evidence" value="ECO:0007669"/>
    <property type="project" value="UniProtKB-KW"/>
</dbReference>
<dbReference type="GO" id="GO:0010417">
    <property type="term" value="P:glucuronoxylan biosynthetic process"/>
    <property type="evidence" value="ECO:0007669"/>
    <property type="project" value="TreeGrafter"/>
</dbReference>
<evidence type="ECO:0000313" key="17">
    <source>
        <dbReference type="Proteomes" id="UP000092600"/>
    </source>
</evidence>
<dbReference type="GO" id="GO:0009834">
    <property type="term" value="P:plant-type secondary cell wall biogenesis"/>
    <property type="evidence" value="ECO:0007669"/>
    <property type="project" value="TreeGrafter"/>
</dbReference>
<accession>A0A199VBU8</accession>
<keyword evidence="9 14" id="KW-0472">Membrane</keyword>
<feature type="transmembrane region" description="Helical" evidence="14">
    <location>
        <begin position="21"/>
        <end position="42"/>
    </location>
</feature>
<dbReference type="EC" id="2.4.-.-" evidence="14"/>
<evidence type="ECO:0000256" key="13">
    <source>
        <dbReference type="PIRSR" id="PIRSR605027-4"/>
    </source>
</evidence>
<dbReference type="Pfam" id="PF03360">
    <property type="entry name" value="Glyco_transf_43"/>
    <property type="match status" value="1"/>
</dbReference>
<dbReference type="CDD" id="cd00218">
    <property type="entry name" value="GlcAT-I"/>
    <property type="match status" value="1"/>
</dbReference>
<evidence type="ECO:0000256" key="1">
    <source>
        <dbReference type="ARBA" id="ARBA00004323"/>
    </source>
</evidence>
<evidence type="ECO:0000256" key="5">
    <source>
        <dbReference type="ARBA" id="ARBA00022692"/>
    </source>
</evidence>
<dbReference type="GO" id="GO:0000139">
    <property type="term" value="C:Golgi membrane"/>
    <property type="evidence" value="ECO:0007669"/>
    <property type="project" value="UniProtKB-SubCell"/>
</dbReference>
<evidence type="ECO:0000256" key="10">
    <source>
        <dbReference type="ARBA" id="ARBA00023180"/>
    </source>
</evidence>
<evidence type="ECO:0000256" key="9">
    <source>
        <dbReference type="ARBA" id="ARBA00023136"/>
    </source>
</evidence>
<keyword evidence="12" id="KW-0464">Manganese</keyword>
<dbReference type="Proteomes" id="UP000092600">
    <property type="component" value="Unassembled WGS sequence"/>
</dbReference>
<evidence type="ECO:0000256" key="15">
    <source>
        <dbReference type="SAM" id="MobiDB-lite"/>
    </source>
</evidence>
<proteinExistence type="inferred from homology"/>
<dbReference type="AlphaFoldDB" id="A0A199VBU8"/>
<dbReference type="Gene3D" id="3.90.550.10">
    <property type="entry name" value="Spore Coat Polysaccharide Biosynthesis Protein SpsA, Chain A"/>
    <property type="match status" value="1"/>
</dbReference>
<protein>
    <recommendedName>
        <fullName evidence="14">Glycosyltransferases</fullName>
        <ecNumber evidence="14">2.4.-.-</ecNumber>
    </recommendedName>
</protein>
<keyword evidence="3" id="KW-0328">Glycosyltransferase</keyword>
<comment type="subcellular location">
    <subcellularLocation>
        <location evidence="1 14">Golgi apparatus membrane</location>
        <topology evidence="1 14">Single-pass type II membrane protein</topology>
    </subcellularLocation>
</comment>
<dbReference type="STRING" id="4615.A0A199VBU8"/>
<evidence type="ECO:0000256" key="6">
    <source>
        <dbReference type="ARBA" id="ARBA00022968"/>
    </source>
</evidence>
<dbReference type="EMBL" id="LSRQ01002444">
    <property type="protein sequence ID" value="OAY74341.1"/>
    <property type="molecule type" value="Genomic_DNA"/>
</dbReference>
<dbReference type="GO" id="GO:0071555">
    <property type="term" value="P:cell wall organization"/>
    <property type="evidence" value="ECO:0007669"/>
    <property type="project" value="UniProtKB-KW"/>
</dbReference>
<evidence type="ECO:0000256" key="7">
    <source>
        <dbReference type="ARBA" id="ARBA00022989"/>
    </source>
</evidence>
<evidence type="ECO:0000256" key="4">
    <source>
        <dbReference type="ARBA" id="ARBA00022679"/>
    </source>
</evidence>
<organism evidence="16 17">
    <name type="scientific">Ananas comosus</name>
    <name type="common">Pineapple</name>
    <name type="synonym">Ananas ananas</name>
    <dbReference type="NCBI Taxonomy" id="4615"/>
    <lineage>
        <taxon>Eukaryota</taxon>
        <taxon>Viridiplantae</taxon>
        <taxon>Streptophyta</taxon>
        <taxon>Embryophyta</taxon>
        <taxon>Tracheophyta</taxon>
        <taxon>Spermatophyta</taxon>
        <taxon>Magnoliopsida</taxon>
        <taxon>Liliopsida</taxon>
        <taxon>Poales</taxon>
        <taxon>Bromeliaceae</taxon>
        <taxon>Bromelioideae</taxon>
        <taxon>Ananas</taxon>
    </lineage>
</organism>
<comment type="cofactor">
    <cofactor evidence="12">
        <name>Mn(2+)</name>
        <dbReference type="ChEBI" id="CHEBI:29035"/>
    </cofactor>
</comment>
<comment type="function">
    <text evidence="14">Involved in the synthesis of glucuronoxylan hemicellulose in secondary cell walls.</text>
</comment>
<sequence length="385" mass="42590">MGNADRARKKTQLWKKALIHFSFCFAMGFFTGFAPTGTASFFSDRHPREPYHPIRKVGIIPNPIQALHKPADPDAPHRAALADPDPNPNPNLAERGDDDDDDDDDDDYFDDDSAGANPRGLLIAVTTTRAGDRFGPAGLTRLAHTLRLVPPPLLWIVVEAHGDAPRTAEMLRGTGIMYRHLTFRENFTDPAAEAHHQRNVALGHLEHHRIAGVVHFAAADNVYDLQFFEEIRRIEAFGTWPVATMTANEEKISVEGPICSSSKVVGWFSGDLNDGTATTVTLPTETDVTNGNGSSAKPLGINISGFAFNSSILWDPERWGRPTSLPDTSQDSIKFVQEVILEDEAKLKGVPSDCSQIMLWHLHIPSFTTPLPFGQRQIRPRFMDK</sequence>
<keyword evidence="6 14" id="KW-0735">Signal-anchor</keyword>
<comment type="caution">
    <text evidence="16">The sequence shown here is derived from an EMBL/GenBank/DDBJ whole genome shotgun (WGS) entry which is preliminary data.</text>
</comment>
<dbReference type="GO" id="GO:0015018">
    <property type="term" value="F:galactosylgalactosylxylosylprotein 3-beta-glucuronosyltransferase activity"/>
    <property type="evidence" value="ECO:0007669"/>
    <property type="project" value="InterPro"/>
</dbReference>
<keyword evidence="7 14" id="KW-1133">Transmembrane helix</keyword>
<dbReference type="PANTHER" id="PTHR10896:SF59">
    <property type="entry name" value="BETA-1,4-XYLOSYLTRANSFERASE IRX9"/>
    <property type="match status" value="1"/>
</dbReference>
<feature type="binding site" evidence="12">
    <location>
        <position position="220"/>
    </location>
    <ligand>
        <name>Mn(2+)</name>
        <dbReference type="ChEBI" id="CHEBI:29035"/>
    </ligand>
</feature>
<feature type="site" description="Interaction with galactose moiety of substrate glycoprotein" evidence="13">
    <location>
        <position position="255"/>
    </location>
</feature>
<keyword evidence="11 14" id="KW-0961">Cell wall biogenesis/degradation</keyword>
<name>A0A199VBU8_ANACO</name>
<evidence type="ECO:0000256" key="14">
    <source>
        <dbReference type="RuleBase" id="RU363127"/>
    </source>
</evidence>
<dbReference type="PANTHER" id="PTHR10896">
    <property type="entry name" value="GALACTOSYLGALACTOSYLXYLOSYLPROTEIN 3-BETA-GLUCURONOSYLTRANSFERASE BETA-1,3-GLUCURONYLTRANSFERASE"/>
    <property type="match status" value="1"/>
</dbReference>
<evidence type="ECO:0000256" key="11">
    <source>
        <dbReference type="ARBA" id="ARBA00023316"/>
    </source>
</evidence>
<keyword evidence="4 14" id="KW-0808">Transferase</keyword>
<dbReference type="GO" id="GO:0042285">
    <property type="term" value="F:xylosyltransferase activity"/>
    <property type="evidence" value="ECO:0007669"/>
    <property type="project" value="TreeGrafter"/>
</dbReference>
<feature type="compositionally biased region" description="Acidic residues" evidence="15">
    <location>
        <begin position="96"/>
        <end position="113"/>
    </location>
</feature>
<dbReference type="SUPFAM" id="SSF53448">
    <property type="entry name" value="Nucleotide-diphospho-sugar transferases"/>
    <property type="match status" value="1"/>
</dbReference>
<comment type="similarity">
    <text evidence="2 14">Belongs to the glycosyltransferase 43 family.</text>
</comment>
<keyword evidence="5 14" id="KW-0812">Transmembrane</keyword>
<feature type="region of interest" description="Disordered" evidence="15">
    <location>
        <begin position="65"/>
        <end position="115"/>
    </location>
</feature>
<gene>
    <name evidence="16" type="ORF">ACMD2_01465</name>
</gene>
<evidence type="ECO:0000313" key="16">
    <source>
        <dbReference type="EMBL" id="OAY74341.1"/>
    </source>
</evidence>
<keyword evidence="10" id="KW-0325">Glycoprotein</keyword>
<keyword evidence="8 14" id="KW-0333">Golgi apparatus</keyword>
<evidence type="ECO:0000256" key="2">
    <source>
        <dbReference type="ARBA" id="ARBA00007706"/>
    </source>
</evidence>